<protein>
    <submittedName>
        <fullName evidence="2">Uncharacterized protein</fullName>
    </submittedName>
</protein>
<sequence length="135" mass="14895">MAEDAVSKARSVVDETMCLVCSSDVVSCVTVAVAVRCFESTRCLSSERQEYELIEVIFLCPVSCITSVGGMFLSISVWTSDFLAEWFVRFFELLSPAPTAIFFMSPCNLWTPTGNWLSFDQVSSVSGFLTVLDAK</sequence>
<evidence type="ECO:0000313" key="2">
    <source>
        <dbReference type="EMBL" id="KAK7483575.1"/>
    </source>
</evidence>
<comment type="caution">
    <text evidence="2">The sequence shown here is derived from an EMBL/GenBank/DDBJ whole genome shotgun (WGS) entry which is preliminary data.</text>
</comment>
<proteinExistence type="predicted"/>
<dbReference type="EMBL" id="JACVVK020000224">
    <property type="protein sequence ID" value="KAK7483575.1"/>
    <property type="molecule type" value="Genomic_DNA"/>
</dbReference>
<feature type="transmembrane region" description="Helical" evidence="1">
    <location>
        <begin position="56"/>
        <end position="78"/>
    </location>
</feature>
<name>A0ABD0K958_9CAEN</name>
<gene>
    <name evidence="2" type="ORF">BaRGS_00025128</name>
</gene>
<keyword evidence="1" id="KW-1133">Transmembrane helix</keyword>
<dbReference type="AlphaFoldDB" id="A0ABD0K958"/>
<keyword evidence="3" id="KW-1185">Reference proteome</keyword>
<dbReference type="Proteomes" id="UP001519460">
    <property type="component" value="Unassembled WGS sequence"/>
</dbReference>
<evidence type="ECO:0000256" key="1">
    <source>
        <dbReference type="SAM" id="Phobius"/>
    </source>
</evidence>
<accession>A0ABD0K958</accession>
<organism evidence="2 3">
    <name type="scientific">Batillaria attramentaria</name>
    <dbReference type="NCBI Taxonomy" id="370345"/>
    <lineage>
        <taxon>Eukaryota</taxon>
        <taxon>Metazoa</taxon>
        <taxon>Spiralia</taxon>
        <taxon>Lophotrochozoa</taxon>
        <taxon>Mollusca</taxon>
        <taxon>Gastropoda</taxon>
        <taxon>Caenogastropoda</taxon>
        <taxon>Sorbeoconcha</taxon>
        <taxon>Cerithioidea</taxon>
        <taxon>Batillariidae</taxon>
        <taxon>Batillaria</taxon>
    </lineage>
</organism>
<keyword evidence="1" id="KW-0472">Membrane</keyword>
<reference evidence="2 3" key="1">
    <citation type="journal article" date="2023" name="Sci. Data">
        <title>Genome assembly of the Korean intertidal mud-creeper Batillaria attramentaria.</title>
        <authorList>
            <person name="Patra A.K."/>
            <person name="Ho P.T."/>
            <person name="Jun S."/>
            <person name="Lee S.J."/>
            <person name="Kim Y."/>
            <person name="Won Y.J."/>
        </authorList>
    </citation>
    <scope>NUCLEOTIDE SEQUENCE [LARGE SCALE GENOMIC DNA]</scope>
    <source>
        <strain evidence="2">Wonlab-2016</strain>
    </source>
</reference>
<evidence type="ECO:0000313" key="3">
    <source>
        <dbReference type="Proteomes" id="UP001519460"/>
    </source>
</evidence>
<keyword evidence="1" id="KW-0812">Transmembrane</keyword>